<dbReference type="SUPFAM" id="SSF52949">
    <property type="entry name" value="Macro domain-like"/>
    <property type="match status" value="1"/>
</dbReference>
<dbReference type="Gene3D" id="3.40.630.10">
    <property type="entry name" value="Zn peptidases"/>
    <property type="match status" value="1"/>
</dbReference>
<dbReference type="InterPro" id="IPR043472">
    <property type="entry name" value="Macro_dom-like"/>
</dbReference>
<dbReference type="Gene3D" id="3.40.220.10">
    <property type="entry name" value="Leucine Aminopeptidase, subunit E, domain 1"/>
    <property type="match status" value="1"/>
</dbReference>
<dbReference type="HAMAP" id="MF_00181">
    <property type="entry name" value="Cytosol_peptidase_M17"/>
    <property type="match status" value="1"/>
</dbReference>
<evidence type="ECO:0000256" key="2">
    <source>
        <dbReference type="ARBA" id="ARBA00000967"/>
    </source>
</evidence>
<dbReference type="Pfam" id="PF02789">
    <property type="entry name" value="Peptidase_M17_N"/>
    <property type="match status" value="1"/>
</dbReference>
<evidence type="ECO:0000313" key="10">
    <source>
        <dbReference type="EMBL" id="ALC06384.1"/>
    </source>
</evidence>
<evidence type="ECO:0000256" key="7">
    <source>
        <dbReference type="ARBA" id="ARBA00049972"/>
    </source>
</evidence>
<feature type="binding site" evidence="8">
    <location>
        <position position="366"/>
    </location>
    <ligand>
        <name>Mn(2+)</name>
        <dbReference type="ChEBI" id="CHEBI:29035"/>
        <label>2</label>
    </ligand>
</feature>
<feature type="active site" evidence="8">
    <location>
        <position position="368"/>
    </location>
</feature>
<gene>
    <name evidence="8 10" type="primary">pepA</name>
    <name evidence="10" type="ORF">CDES_09995</name>
</gene>
<dbReference type="STRING" id="931089.CDES_09995"/>
<dbReference type="PANTHER" id="PTHR11963">
    <property type="entry name" value="LEUCINE AMINOPEPTIDASE-RELATED"/>
    <property type="match status" value="1"/>
</dbReference>
<dbReference type="Proteomes" id="UP000068067">
    <property type="component" value="Chromosome"/>
</dbReference>
<comment type="catalytic activity">
    <reaction evidence="1 8">
        <text>Release of an N-terminal amino acid, Xaa-|-Yaa-, in which Xaa is preferably Leu, but may be other amino acids including Pro although not Arg or Lys, and Yaa may be Pro. Amino acid amides and methyl esters are also readily hydrolyzed, but rates on arylamides are exceedingly low.</text>
        <dbReference type="EC" id="3.4.11.1"/>
    </reaction>
</comment>
<evidence type="ECO:0000256" key="4">
    <source>
        <dbReference type="ARBA" id="ARBA00022438"/>
    </source>
</evidence>
<evidence type="ECO:0000256" key="1">
    <source>
        <dbReference type="ARBA" id="ARBA00000135"/>
    </source>
</evidence>
<reference evidence="10 11" key="1">
    <citation type="submission" date="2014-08" db="EMBL/GenBank/DDBJ databases">
        <title>Complete genome sequence of Corynebacterium deserti GIMN1.010 (=DSM 45689), isolated from desert sand in western China.</title>
        <authorList>
            <person name="Ruckert C."/>
            <person name="Albersmeier A."/>
            <person name="Kalinowski J."/>
        </authorList>
    </citation>
    <scope>NUCLEOTIDE SEQUENCE [LARGE SCALE GENOMIC DNA]</scope>
    <source>
        <strain evidence="10 11">GIMN1.010</strain>
    </source>
</reference>
<comment type="cofactor">
    <cofactor evidence="8">
        <name>Mn(2+)</name>
        <dbReference type="ChEBI" id="CHEBI:29035"/>
    </cofactor>
    <text evidence="8">Binds 2 manganese ions per subunit.</text>
</comment>
<evidence type="ECO:0000259" key="9">
    <source>
        <dbReference type="PROSITE" id="PS00631"/>
    </source>
</evidence>
<dbReference type="PANTHER" id="PTHR11963:SF23">
    <property type="entry name" value="CYTOSOL AMINOPEPTIDASE"/>
    <property type="match status" value="1"/>
</dbReference>
<dbReference type="EC" id="3.4.11.1" evidence="8"/>
<dbReference type="InterPro" id="IPR023042">
    <property type="entry name" value="Peptidase_M17_leu_NH2_pept"/>
</dbReference>
<keyword evidence="6 8" id="KW-0378">Hydrolase</keyword>
<evidence type="ECO:0000256" key="3">
    <source>
        <dbReference type="ARBA" id="ARBA00009528"/>
    </source>
</evidence>
<evidence type="ECO:0000256" key="8">
    <source>
        <dbReference type="HAMAP-Rule" id="MF_00181"/>
    </source>
</evidence>
<proteinExistence type="inferred from homology"/>
<comment type="subcellular location">
    <subcellularLocation>
        <location evidence="8">Cytoplasm</location>
    </subcellularLocation>
</comment>
<dbReference type="GO" id="GO:0005737">
    <property type="term" value="C:cytoplasm"/>
    <property type="evidence" value="ECO:0007669"/>
    <property type="project" value="UniProtKB-SubCell"/>
</dbReference>
<dbReference type="InterPro" id="IPR000819">
    <property type="entry name" value="Peptidase_M17_C"/>
</dbReference>
<feature type="binding site" evidence="8">
    <location>
        <position position="366"/>
    </location>
    <ligand>
        <name>Mn(2+)</name>
        <dbReference type="ChEBI" id="CHEBI:29035"/>
        <label>1</label>
    </ligand>
</feature>
<dbReference type="PRINTS" id="PR00481">
    <property type="entry name" value="LAMNOPPTDASE"/>
</dbReference>
<keyword evidence="4 8" id="KW-0031">Aminopeptidase</keyword>
<feature type="active site" evidence="8">
    <location>
        <position position="294"/>
    </location>
</feature>
<evidence type="ECO:0000256" key="5">
    <source>
        <dbReference type="ARBA" id="ARBA00022670"/>
    </source>
</evidence>
<accession>A0A0M4CJ94</accession>
<dbReference type="PATRIC" id="fig|931089.4.peg.2024"/>
<comment type="similarity">
    <text evidence="3 8">Belongs to the peptidase M17 family.</text>
</comment>
<dbReference type="AlphaFoldDB" id="A0A0M4CJ94"/>
<dbReference type="Pfam" id="PF00883">
    <property type="entry name" value="Peptidase_M17"/>
    <property type="match status" value="1"/>
</dbReference>
<keyword evidence="11" id="KW-1185">Reference proteome</keyword>
<dbReference type="CDD" id="cd00433">
    <property type="entry name" value="Peptidase_M17"/>
    <property type="match status" value="1"/>
</dbReference>
<feature type="binding site" evidence="8">
    <location>
        <position position="305"/>
    </location>
    <ligand>
        <name>Mn(2+)</name>
        <dbReference type="ChEBI" id="CHEBI:29035"/>
        <label>2</label>
    </ligand>
</feature>
<keyword evidence="8" id="KW-0464">Manganese</keyword>
<dbReference type="GO" id="GO:0030145">
    <property type="term" value="F:manganese ion binding"/>
    <property type="evidence" value="ECO:0007669"/>
    <property type="project" value="UniProtKB-UniRule"/>
</dbReference>
<dbReference type="PROSITE" id="PS00631">
    <property type="entry name" value="CYTOSOL_AP"/>
    <property type="match status" value="1"/>
</dbReference>
<organism evidence="10 11">
    <name type="scientific">Corynebacterium deserti GIMN1.010</name>
    <dbReference type="NCBI Taxonomy" id="931089"/>
    <lineage>
        <taxon>Bacteria</taxon>
        <taxon>Bacillati</taxon>
        <taxon>Actinomycetota</taxon>
        <taxon>Actinomycetes</taxon>
        <taxon>Mycobacteriales</taxon>
        <taxon>Corynebacteriaceae</taxon>
        <taxon>Corynebacterium</taxon>
    </lineage>
</organism>
<sequence length="517" mass="54549">MAKNAFSTQAPTKVSKDATLPVRGTVAELKLEKKLPKNIDAVVVALFQGEDALELAGGDLLDFIFSADQQAAILTQLEAVGATGKAQEITRIPGTDVAPVIAVGLGKADLLDDETLRRACGAAARSLKNLSHVATTIGDLGLAAAVTGFGLGSYSFKGLRKEVDEKDKKDDTSATTITFISTNKADKDEFVSSQIIVESVILARDFVNTPSSHLYPESYAVMAANEATKHGLKTEILDEKQLAEQGFGGILAVGNGSARKPRLLRIDWTPRKAKKSLALVGKGITFDTGGISLKPGANMDNMISDMGGSAAVLATVIAAARLNLPIAVAAYLPMAENMPSGDAFRPGDVITHYGGITSEILNTDAEGRLILADAIARASEDTPDYLIDTATLTGAQLVSLGLRTSGVMGTDEFRDSIAATGREVGEQAWAMPIPEELDEQVKSPVADLRNVTNSRFAGMSAAGRYLQEFVGEGIEWAHVDIAGPAYNTAGEYGYTPKRATGAPVRTFIQVLKDFSES</sequence>
<evidence type="ECO:0000313" key="11">
    <source>
        <dbReference type="Proteomes" id="UP000068067"/>
    </source>
</evidence>
<feature type="domain" description="Cytosol aminopeptidase" evidence="9">
    <location>
        <begin position="362"/>
        <end position="369"/>
    </location>
</feature>
<dbReference type="GO" id="GO:0006508">
    <property type="term" value="P:proteolysis"/>
    <property type="evidence" value="ECO:0007669"/>
    <property type="project" value="UniProtKB-KW"/>
</dbReference>
<dbReference type="EMBL" id="CP009220">
    <property type="protein sequence ID" value="ALC06384.1"/>
    <property type="molecule type" value="Genomic_DNA"/>
</dbReference>
<comment type="catalytic activity">
    <reaction evidence="2 8">
        <text>Release of an N-terminal amino acid, preferentially leucine, but not glutamic or aspartic acids.</text>
        <dbReference type="EC" id="3.4.11.10"/>
    </reaction>
</comment>
<dbReference type="EC" id="3.4.11.10" evidence="8"/>
<dbReference type="SUPFAM" id="SSF53187">
    <property type="entry name" value="Zn-dependent exopeptidases"/>
    <property type="match status" value="1"/>
</dbReference>
<evidence type="ECO:0000256" key="6">
    <source>
        <dbReference type="ARBA" id="ARBA00022801"/>
    </source>
</evidence>
<dbReference type="InterPro" id="IPR011356">
    <property type="entry name" value="Leucine_aapep/pepB"/>
</dbReference>
<feature type="binding site" evidence="8">
    <location>
        <position position="282"/>
    </location>
    <ligand>
        <name>Mn(2+)</name>
        <dbReference type="ChEBI" id="CHEBI:29035"/>
        <label>2</label>
    </ligand>
</feature>
<comment type="function">
    <text evidence="7 8">Presumably involved in the processing and regular turnover of intracellular proteins. Catalyzes the removal of unsubstituted N-terminal amino acids from various peptides.</text>
</comment>
<dbReference type="InterPro" id="IPR008283">
    <property type="entry name" value="Peptidase_M17_N"/>
</dbReference>
<dbReference type="KEGG" id="cdx:CDES_09995"/>
<protein>
    <recommendedName>
        <fullName evidence="8">Probable cytosol aminopeptidase</fullName>
        <ecNumber evidence="8">3.4.11.1</ecNumber>
    </recommendedName>
    <alternativeName>
        <fullName evidence="8">Leucine aminopeptidase</fullName>
        <shortName evidence="8">LAP</shortName>
        <ecNumber evidence="8">3.4.11.10</ecNumber>
    </alternativeName>
    <alternativeName>
        <fullName evidence="8">Leucyl aminopeptidase</fullName>
    </alternativeName>
</protein>
<dbReference type="NCBIfam" id="NF002073">
    <property type="entry name" value="PRK00913.1-2"/>
    <property type="match status" value="1"/>
</dbReference>
<feature type="binding site" evidence="8">
    <location>
        <position position="287"/>
    </location>
    <ligand>
        <name>Mn(2+)</name>
        <dbReference type="ChEBI" id="CHEBI:29035"/>
        <label>1</label>
    </ligand>
</feature>
<feature type="binding site" evidence="8">
    <location>
        <position position="287"/>
    </location>
    <ligand>
        <name>Mn(2+)</name>
        <dbReference type="ChEBI" id="CHEBI:29035"/>
        <label>2</label>
    </ligand>
</feature>
<name>A0A0M4CJ94_9CORY</name>
<keyword evidence="5 8" id="KW-0645">Protease</keyword>
<feature type="binding site" evidence="8">
    <location>
        <position position="364"/>
    </location>
    <ligand>
        <name>Mn(2+)</name>
        <dbReference type="ChEBI" id="CHEBI:29035"/>
        <label>1</label>
    </ligand>
</feature>
<keyword evidence="8" id="KW-0479">Metal-binding</keyword>
<dbReference type="GO" id="GO:0070006">
    <property type="term" value="F:metalloaminopeptidase activity"/>
    <property type="evidence" value="ECO:0007669"/>
    <property type="project" value="InterPro"/>
</dbReference>
<keyword evidence="8" id="KW-0963">Cytoplasm</keyword>